<evidence type="ECO:0000256" key="1">
    <source>
        <dbReference type="SAM" id="Coils"/>
    </source>
</evidence>
<evidence type="ECO:0000256" key="3">
    <source>
        <dbReference type="SAM" id="Phobius"/>
    </source>
</evidence>
<keyword evidence="3" id="KW-1133">Transmembrane helix</keyword>
<dbReference type="STRING" id="94130.A0A2Z6RDE9"/>
<dbReference type="AlphaFoldDB" id="A0A2Z6RDE9"/>
<keyword evidence="3" id="KW-0472">Membrane</keyword>
<feature type="compositionally biased region" description="Basic and acidic residues" evidence="2">
    <location>
        <begin position="498"/>
        <end position="507"/>
    </location>
</feature>
<feature type="compositionally biased region" description="Basic and acidic residues" evidence="2">
    <location>
        <begin position="8"/>
        <end position="19"/>
    </location>
</feature>
<evidence type="ECO:0000313" key="4">
    <source>
        <dbReference type="EMBL" id="GBB90666.1"/>
    </source>
</evidence>
<feature type="compositionally biased region" description="Basic and acidic residues" evidence="2">
    <location>
        <begin position="514"/>
        <end position="536"/>
    </location>
</feature>
<comment type="caution">
    <text evidence="4">The sequence shown here is derived from an EMBL/GenBank/DDBJ whole genome shotgun (WGS) entry which is preliminary data.</text>
</comment>
<reference evidence="4 5" key="1">
    <citation type="submission" date="2017-11" db="EMBL/GenBank/DDBJ databases">
        <title>The genome of Rhizophagus clarus HR1 reveals common genetic basis of auxotrophy among arbuscular mycorrhizal fungi.</title>
        <authorList>
            <person name="Kobayashi Y."/>
        </authorList>
    </citation>
    <scope>NUCLEOTIDE SEQUENCE [LARGE SCALE GENOMIC DNA]</scope>
    <source>
        <strain evidence="4 5">HR1</strain>
    </source>
</reference>
<dbReference type="Proteomes" id="UP000247702">
    <property type="component" value="Unassembled WGS sequence"/>
</dbReference>
<feature type="transmembrane region" description="Helical" evidence="3">
    <location>
        <begin position="850"/>
        <end position="876"/>
    </location>
</feature>
<organism evidence="4 5">
    <name type="scientific">Rhizophagus clarus</name>
    <dbReference type="NCBI Taxonomy" id="94130"/>
    <lineage>
        <taxon>Eukaryota</taxon>
        <taxon>Fungi</taxon>
        <taxon>Fungi incertae sedis</taxon>
        <taxon>Mucoromycota</taxon>
        <taxon>Glomeromycotina</taxon>
        <taxon>Glomeromycetes</taxon>
        <taxon>Glomerales</taxon>
        <taxon>Glomeraceae</taxon>
        <taxon>Rhizophagus</taxon>
    </lineage>
</organism>
<feature type="region of interest" description="Disordered" evidence="2">
    <location>
        <begin position="82"/>
        <end position="117"/>
    </location>
</feature>
<feature type="region of interest" description="Disordered" evidence="2">
    <location>
        <begin position="1"/>
        <end position="24"/>
    </location>
</feature>
<keyword evidence="3" id="KW-0812">Transmembrane</keyword>
<feature type="region of interest" description="Disordered" evidence="2">
    <location>
        <begin position="417"/>
        <end position="573"/>
    </location>
</feature>
<protein>
    <submittedName>
        <fullName evidence="4">Uncharacterized protein</fullName>
    </submittedName>
</protein>
<evidence type="ECO:0000256" key="2">
    <source>
        <dbReference type="SAM" id="MobiDB-lite"/>
    </source>
</evidence>
<feature type="compositionally biased region" description="Low complexity" evidence="2">
    <location>
        <begin position="294"/>
        <end position="306"/>
    </location>
</feature>
<feature type="region of interest" description="Disordered" evidence="2">
    <location>
        <begin position="284"/>
        <end position="309"/>
    </location>
</feature>
<feature type="compositionally biased region" description="Basic and acidic residues" evidence="2">
    <location>
        <begin position="366"/>
        <end position="379"/>
    </location>
</feature>
<keyword evidence="5" id="KW-1185">Reference proteome</keyword>
<name>A0A2Z6RDE9_9GLOM</name>
<dbReference type="EMBL" id="BEXD01000857">
    <property type="protein sequence ID" value="GBB90666.1"/>
    <property type="molecule type" value="Genomic_DNA"/>
</dbReference>
<feature type="compositionally biased region" description="Polar residues" evidence="2">
    <location>
        <begin position="541"/>
        <end position="560"/>
    </location>
</feature>
<accession>A0A2Z6RDE9</accession>
<proteinExistence type="predicted"/>
<feature type="compositionally biased region" description="Low complexity" evidence="2">
    <location>
        <begin position="461"/>
        <end position="472"/>
    </location>
</feature>
<gene>
    <name evidence="4" type="ORF">RclHR1_01770014</name>
</gene>
<feature type="region of interest" description="Disordered" evidence="2">
    <location>
        <begin position="358"/>
        <end position="379"/>
    </location>
</feature>
<feature type="compositionally biased region" description="Polar residues" evidence="2">
    <location>
        <begin position="477"/>
        <end position="497"/>
    </location>
</feature>
<evidence type="ECO:0000313" key="5">
    <source>
        <dbReference type="Proteomes" id="UP000247702"/>
    </source>
</evidence>
<feature type="coiled-coil region" evidence="1">
    <location>
        <begin position="778"/>
        <end position="841"/>
    </location>
</feature>
<feature type="compositionally biased region" description="Polar residues" evidence="2">
    <location>
        <begin position="424"/>
        <end position="433"/>
    </location>
</feature>
<keyword evidence="1" id="KW-0175">Coiled coil</keyword>
<sequence>MNINNDNLSDKERLLDTNSKKMRKQNQWTINDLKNNTDSVDKSPYSSTGSLIISQSLDNQDESLIGNNDNFSEIRYKESEISSSARRGVLSDSESDRSPTLLTPPNIRRRALSATSRPKDRFSMLEFGSSKTNDVTKLSPTRHSMAFDNGFNINNSMIRNSIEDRETIDRVRIGNAGKGFGNLINNESEKESIADLIADVKDEEAVKLALITQKHAGQKNRMYNTETDIEKSIAQKDGNLLSETTLTNSKMCKQYLENKYHVLFKIIDNNGVYNPLTIVKNRKNEMTRDGSDHSLGSSEKSSWGSSNNRIKLRGSLSRRKESNIWDVSHMEIIKDYEQRNNFDQIHLNKQFVRCNKDNENFEDDNPIIKKESESDETKKQQKYLQLSQMFNPPTTQELQMKSFQGKEEKAINDLQLKGAKHPLSPNSTASTSQGKEESYNKSKKWPINLFRRKDKKHKNESSSSEFQVSDDSMGSLGPQTNTKNVFETSSGDQTPRSSLEDSMRQVDSEDITDNSEKMHYESSVSEEKHNYGRADDWIDDASSQTNSLDGRSNKSSTRNSMDFEPNDDHVGYSSEQNIAESSNIEDHYDGDEHEDNRFIRLSSENKTAEYSGSEDEYEDKIIGGLMGETVLVNLDILPQELIDLVFEYQEQGIVDRNVDNGRFVELDIGLNENFKFHKLISYGVDLLDLQISLVCDNAEGTKSLSQQDADEIIKRCDEYSEYIEEATKSLEKYEILLSKRKDIIEDNVFNSIDILMEFSFDVNQQSIAENKMGIKEGIRLLNNKLVKIEDTVNKLEGQHISFTEGMEVTLNEIEKMTLEVNNDYFNDLKILEDEIQLLIAEREKPPWLDVFYLMMSYVITVIMIMYWFIVACFKLLKKVLLVPCKMMETITSLNSSH</sequence>